<evidence type="ECO:0000313" key="2">
    <source>
        <dbReference type="Proteomes" id="UP000005435"/>
    </source>
</evidence>
<dbReference type="KEGG" id="ccl:Clocl_0760"/>
<dbReference type="STRING" id="720554.Clocl_0760"/>
<organism evidence="1 2">
    <name type="scientific">Acetivibrio clariflavus (strain DSM 19732 / NBRC 101661 / EBR45)</name>
    <name type="common">Clostridium clariflavum</name>
    <dbReference type="NCBI Taxonomy" id="720554"/>
    <lineage>
        <taxon>Bacteria</taxon>
        <taxon>Bacillati</taxon>
        <taxon>Bacillota</taxon>
        <taxon>Clostridia</taxon>
        <taxon>Eubacteriales</taxon>
        <taxon>Oscillospiraceae</taxon>
        <taxon>Acetivibrio</taxon>
    </lineage>
</organism>
<sequence>MKQCTIYTSTKSVQEIVEAIKHEFNDKKVEVFNNGYQIRVTFKKLFSSYSINFSLMTAESESTRYKDMMNGMYGYFYQIPTKHQSIKEKLLKQIQYLNACVGIVSDREIDNDSYQRIVNILSKLNALLFVPSGSILDKYGKVILDQNGESQVEDYIVTASSDILDKHVETTKSAEERKKRSIELLKSRNIPYIEHLPVIVGDEHARIREKEEIAKRAIALALIATYAADLASGKSIEESRSFLKSLIERYNAETFFTERELEFINSDIIDEEKSIQFAWEYECLLVLLWALGYVKELDFPNKICDLSEIIGYIKDAKNFEEFLVSSNLRKKHEILDEADLIYRYDWACVDARIKNLPAPGGLDDEVVVERHKALNWLICYFDQEWDDVRTDT</sequence>
<protein>
    <recommendedName>
        <fullName evidence="3">DUF4272 domain-containing protein</fullName>
    </recommendedName>
</protein>
<dbReference type="EMBL" id="CP003065">
    <property type="protein sequence ID" value="AEV67460.1"/>
    <property type="molecule type" value="Genomic_DNA"/>
</dbReference>
<accession>G8LVA6</accession>
<evidence type="ECO:0008006" key="3">
    <source>
        <dbReference type="Google" id="ProtNLM"/>
    </source>
</evidence>
<reference evidence="1 2" key="2">
    <citation type="journal article" date="2012" name="Stand. Genomic Sci.">
        <title>Complete Genome Sequence of Clostridium clariflavum DSM 19732.</title>
        <authorList>
            <person name="Izquierdo J.A."/>
            <person name="Goodwin L."/>
            <person name="Davenport K.W."/>
            <person name="Teshima H."/>
            <person name="Bruce D."/>
            <person name="Detter C."/>
            <person name="Tapia R."/>
            <person name="Han S."/>
            <person name="Land M."/>
            <person name="Hauser L."/>
            <person name="Jeffries C.D."/>
            <person name="Han J."/>
            <person name="Pitluck S."/>
            <person name="Nolan M."/>
            <person name="Chen A."/>
            <person name="Huntemann M."/>
            <person name="Mavromatis K."/>
            <person name="Mikhailova N."/>
            <person name="Liolios K."/>
            <person name="Woyke T."/>
            <person name="Lynd L.R."/>
        </authorList>
    </citation>
    <scope>NUCLEOTIDE SEQUENCE [LARGE SCALE GENOMIC DNA]</scope>
    <source>
        <strain evidence="2">DSM 19732 / NBRC 101661 / EBR45</strain>
    </source>
</reference>
<dbReference type="eggNOG" id="ENOG502ZC6N">
    <property type="taxonomic scope" value="Bacteria"/>
</dbReference>
<proteinExistence type="predicted"/>
<keyword evidence="2" id="KW-1185">Reference proteome</keyword>
<name>G8LVA6_ACECE</name>
<dbReference type="RefSeq" id="WP_014254089.1">
    <property type="nucleotide sequence ID" value="NC_016627.1"/>
</dbReference>
<dbReference type="HOGENOM" id="CLU_058037_0_0_9"/>
<dbReference type="AlphaFoldDB" id="G8LVA6"/>
<reference evidence="2" key="1">
    <citation type="submission" date="2011-12" db="EMBL/GenBank/DDBJ databases">
        <title>Complete sequence of Clostridium clariflavum DSM 19732.</title>
        <authorList>
            <consortium name="US DOE Joint Genome Institute"/>
            <person name="Lucas S."/>
            <person name="Han J."/>
            <person name="Lapidus A."/>
            <person name="Cheng J.-F."/>
            <person name="Goodwin L."/>
            <person name="Pitluck S."/>
            <person name="Peters L."/>
            <person name="Teshima H."/>
            <person name="Detter J.C."/>
            <person name="Han C."/>
            <person name="Tapia R."/>
            <person name="Land M."/>
            <person name="Hauser L."/>
            <person name="Kyrpides N."/>
            <person name="Ivanova N."/>
            <person name="Pagani I."/>
            <person name="Kitzmiller T."/>
            <person name="Lynd L."/>
            <person name="Izquierdo J."/>
            <person name="Woyke T."/>
        </authorList>
    </citation>
    <scope>NUCLEOTIDE SEQUENCE [LARGE SCALE GENOMIC DNA]</scope>
    <source>
        <strain evidence="2">DSM 19732 / NBRC 101661 / EBR45</strain>
    </source>
</reference>
<dbReference type="Proteomes" id="UP000005435">
    <property type="component" value="Chromosome"/>
</dbReference>
<evidence type="ECO:0000313" key="1">
    <source>
        <dbReference type="EMBL" id="AEV67460.1"/>
    </source>
</evidence>
<gene>
    <name evidence="1" type="ordered locus">Clocl_0760</name>
</gene>
<dbReference type="OrthoDB" id="4399984at2"/>
<dbReference type="InterPro" id="IPR025368">
    <property type="entry name" value="DUF4272"/>
</dbReference>
<dbReference type="Pfam" id="PF14094">
    <property type="entry name" value="DUF4272"/>
    <property type="match status" value="1"/>
</dbReference>